<feature type="domain" description="HTH CENPB-type" evidence="3">
    <location>
        <begin position="73"/>
        <end position="138"/>
    </location>
</feature>
<accession>A0A8H6ZT90</accession>
<dbReference type="GeneID" id="59379066"/>
<dbReference type="InterPro" id="IPR006600">
    <property type="entry name" value="HTH_CenpB_DNA-bd_dom"/>
</dbReference>
<evidence type="ECO:0000256" key="2">
    <source>
        <dbReference type="SAM" id="MobiDB-lite"/>
    </source>
</evidence>
<dbReference type="AlphaFoldDB" id="A0A8H6ZT90"/>
<dbReference type="PROSITE" id="PS51253">
    <property type="entry name" value="HTH_CENPB"/>
    <property type="match status" value="1"/>
</dbReference>
<dbReference type="Proteomes" id="UP000623687">
    <property type="component" value="Unassembled WGS sequence"/>
</dbReference>
<sequence>MPASRKRDGSQDTSKMEDLYAEGCRRLAAMAAAGQKLNYTEVYNDLKKLPHGKHISYDTLRRRHLGQSHTYRGSHGHQQLLSDAQEQVLIDWINLFAECGDPVGRQEILVMAGKICGRQPSASWIPLFLRRHPDIKLSRPSGLDPKRAQAFNRPTGEIL</sequence>
<dbReference type="GO" id="GO:0003677">
    <property type="term" value="F:DNA binding"/>
    <property type="evidence" value="ECO:0007669"/>
    <property type="project" value="UniProtKB-KW"/>
</dbReference>
<dbReference type="VEuPathDB" id="FungiDB:PC9H_009248"/>
<dbReference type="RefSeq" id="XP_036628144.1">
    <property type="nucleotide sequence ID" value="XM_036778755.1"/>
</dbReference>
<feature type="region of interest" description="Disordered" evidence="2">
    <location>
        <begin position="140"/>
        <end position="159"/>
    </location>
</feature>
<comment type="caution">
    <text evidence="4">The sequence shown here is derived from an EMBL/GenBank/DDBJ whole genome shotgun (WGS) entry which is preliminary data.</text>
</comment>
<keyword evidence="5" id="KW-1185">Reference proteome</keyword>
<organism evidence="4 5">
    <name type="scientific">Pleurotus ostreatus</name>
    <name type="common">Oyster mushroom</name>
    <name type="synonym">White-rot fungus</name>
    <dbReference type="NCBI Taxonomy" id="5322"/>
    <lineage>
        <taxon>Eukaryota</taxon>
        <taxon>Fungi</taxon>
        <taxon>Dikarya</taxon>
        <taxon>Basidiomycota</taxon>
        <taxon>Agaricomycotina</taxon>
        <taxon>Agaricomycetes</taxon>
        <taxon>Agaricomycetidae</taxon>
        <taxon>Agaricales</taxon>
        <taxon>Pleurotineae</taxon>
        <taxon>Pleurotaceae</taxon>
        <taxon>Pleurotus</taxon>
    </lineage>
</organism>
<gene>
    <name evidence="4" type="ORF">PC9H_009248</name>
</gene>
<dbReference type="OrthoDB" id="2967277at2759"/>
<evidence type="ECO:0000259" key="3">
    <source>
        <dbReference type="PROSITE" id="PS51253"/>
    </source>
</evidence>
<dbReference type="EMBL" id="JACETU010000007">
    <property type="protein sequence ID" value="KAF7423950.1"/>
    <property type="molecule type" value="Genomic_DNA"/>
</dbReference>
<evidence type="ECO:0000313" key="5">
    <source>
        <dbReference type="Proteomes" id="UP000623687"/>
    </source>
</evidence>
<proteinExistence type="predicted"/>
<evidence type="ECO:0000313" key="4">
    <source>
        <dbReference type="EMBL" id="KAF7423950.1"/>
    </source>
</evidence>
<protein>
    <recommendedName>
        <fullName evidence="3">HTH CENPB-type domain-containing protein</fullName>
    </recommendedName>
</protein>
<dbReference type="Pfam" id="PF03221">
    <property type="entry name" value="HTH_Tnp_Tc5"/>
    <property type="match status" value="1"/>
</dbReference>
<reference evidence="4" key="1">
    <citation type="submission" date="2019-07" db="EMBL/GenBank/DDBJ databases">
        <authorList>
            <person name="Palmer J.M."/>
        </authorList>
    </citation>
    <scope>NUCLEOTIDE SEQUENCE</scope>
    <source>
        <strain evidence="4">PC9</strain>
    </source>
</reference>
<name>A0A8H6ZT90_PLEOS</name>
<evidence type="ECO:0000256" key="1">
    <source>
        <dbReference type="ARBA" id="ARBA00023125"/>
    </source>
</evidence>
<keyword evidence="1" id="KW-0238">DNA-binding</keyword>